<dbReference type="Proteomes" id="UP000694404">
    <property type="component" value="Unplaced"/>
</dbReference>
<feature type="chain" id="PRO_5034210082" description="Interleukin-4" evidence="1">
    <location>
        <begin position="21"/>
        <end position="112"/>
    </location>
</feature>
<evidence type="ECO:0000313" key="3">
    <source>
        <dbReference type="Proteomes" id="UP000694404"/>
    </source>
</evidence>
<keyword evidence="1" id="KW-0732">Signal</keyword>
<dbReference type="OMA" id="AQVPCND"/>
<organism evidence="2 3">
    <name type="scientific">Chelonoidis abingdonii</name>
    <name type="common">Abingdon island giant tortoise</name>
    <name type="synonym">Testudo abingdonii</name>
    <dbReference type="NCBI Taxonomy" id="106734"/>
    <lineage>
        <taxon>Eukaryota</taxon>
        <taxon>Metazoa</taxon>
        <taxon>Chordata</taxon>
        <taxon>Craniata</taxon>
        <taxon>Vertebrata</taxon>
        <taxon>Euteleostomi</taxon>
        <taxon>Archelosauria</taxon>
        <taxon>Testudinata</taxon>
        <taxon>Testudines</taxon>
        <taxon>Cryptodira</taxon>
        <taxon>Durocryptodira</taxon>
        <taxon>Testudinoidea</taxon>
        <taxon>Testudinidae</taxon>
        <taxon>Chelonoidis</taxon>
    </lineage>
</organism>
<reference evidence="2" key="2">
    <citation type="submission" date="2025-09" db="UniProtKB">
        <authorList>
            <consortium name="Ensembl"/>
        </authorList>
    </citation>
    <scope>IDENTIFICATION</scope>
</reference>
<dbReference type="Ensembl" id="ENSCABT00000015232.1">
    <property type="protein sequence ID" value="ENSCABP00000013897.1"/>
    <property type="gene ID" value="ENSCABG00000010373.1"/>
</dbReference>
<dbReference type="SUPFAM" id="SSF47266">
    <property type="entry name" value="4-helical cytokines"/>
    <property type="match status" value="1"/>
</dbReference>
<keyword evidence="3" id="KW-1185">Reference proteome</keyword>
<dbReference type="AlphaFoldDB" id="A0A8C0GT67"/>
<dbReference type="InterPro" id="IPR009079">
    <property type="entry name" value="4_helix_cytokine-like_core"/>
</dbReference>
<evidence type="ECO:0008006" key="4">
    <source>
        <dbReference type="Google" id="ProtNLM"/>
    </source>
</evidence>
<sequence>MFILLKATLALFCLIDHISSRPMISTAIKPSQQESSMREMVPESEKLCQASEALKSVTKCKDDYEPILSNLLNMHEGNQNCSLENGDEIYLRNFLPQLGNYTQGLIRNLKLN</sequence>
<proteinExistence type="predicted"/>
<dbReference type="GeneTree" id="ENSGT00950000185731"/>
<dbReference type="Gene3D" id="1.20.1250.10">
    <property type="match status" value="1"/>
</dbReference>
<feature type="signal peptide" evidence="1">
    <location>
        <begin position="1"/>
        <end position="20"/>
    </location>
</feature>
<evidence type="ECO:0000256" key="1">
    <source>
        <dbReference type="SAM" id="SignalP"/>
    </source>
</evidence>
<reference evidence="2" key="1">
    <citation type="submission" date="2025-08" db="UniProtKB">
        <authorList>
            <consortium name="Ensembl"/>
        </authorList>
    </citation>
    <scope>IDENTIFICATION</scope>
</reference>
<protein>
    <recommendedName>
        <fullName evidence="4">Interleukin-4</fullName>
    </recommendedName>
</protein>
<evidence type="ECO:0000313" key="2">
    <source>
        <dbReference type="Ensembl" id="ENSCABP00000013897.1"/>
    </source>
</evidence>
<accession>A0A8C0GT67</accession>
<name>A0A8C0GT67_CHEAB</name>